<evidence type="ECO:0000313" key="2">
    <source>
        <dbReference type="EMBL" id="KAG2543598.1"/>
    </source>
</evidence>
<name>A0A8T0N438_PANVG</name>
<feature type="region of interest" description="Disordered" evidence="1">
    <location>
        <begin position="1"/>
        <end position="88"/>
    </location>
</feature>
<reference evidence="2" key="1">
    <citation type="submission" date="2020-05" db="EMBL/GenBank/DDBJ databases">
        <title>WGS assembly of Panicum virgatum.</title>
        <authorList>
            <person name="Lovell J.T."/>
            <person name="Jenkins J."/>
            <person name="Shu S."/>
            <person name="Juenger T.E."/>
            <person name="Schmutz J."/>
        </authorList>
    </citation>
    <scope>NUCLEOTIDE SEQUENCE</scope>
    <source>
        <strain evidence="2">AP13</strain>
    </source>
</reference>
<protein>
    <submittedName>
        <fullName evidence="2">Uncharacterized protein</fullName>
    </submittedName>
</protein>
<feature type="compositionally biased region" description="Basic and acidic residues" evidence="1">
    <location>
        <begin position="59"/>
        <end position="83"/>
    </location>
</feature>
<accession>A0A8T0N438</accession>
<evidence type="ECO:0000313" key="3">
    <source>
        <dbReference type="Proteomes" id="UP000823388"/>
    </source>
</evidence>
<dbReference type="AlphaFoldDB" id="A0A8T0N438"/>
<dbReference type="Proteomes" id="UP000823388">
    <property type="component" value="Chromosome 9N"/>
</dbReference>
<organism evidence="2 3">
    <name type="scientific">Panicum virgatum</name>
    <name type="common">Blackwell switchgrass</name>
    <dbReference type="NCBI Taxonomy" id="38727"/>
    <lineage>
        <taxon>Eukaryota</taxon>
        <taxon>Viridiplantae</taxon>
        <taxon>Streptophyta</taxon>
        <taxon>Embryophyta</taxon>
        <taxon>Tracheophyta</taxon>
        <taxon>Spermatophyta</taxon>
        <taxon>Magnoliopsida</taxon>
        <taxon>Liliopsida</taxon>
        <taxon>Poales</taxon>
        <taxon>Poaceae</taxon>
        <taxon>PACMAD clade</taxon>
        <taxon>Panicoideae</taxon>
        <taxon>Panicodae</taxon>
        <taxon>Paniceae</taxon>
        <taxon>Panicinae</taxon>
        <taxon>Panicum</taxon>
        <taxon>Panicum sect. Hiantes</taxon>
    </lineage>
</organism>
<dbReference type="EMBL" id="CM029054">
    <property type="protein sequence ID" value="KAG2543598.1"/>
    <property type="molecule type" value="Genomic_DNA"/>
</dbReference>
<comment type="caution">
    <text evidence="2">The sequence shown here is derived from an EMBL/GenBank/DDBJ whole genome shotgun (WGS) entry which is preliminary data.</text>
</comment>
<evidence type="ECO:0000256" key="1">
    <source>
        <dbReference type="SAM" id="MobiDB-lite"/>
    </source>
</evidence>
<proteinExistence type="predicted"/>
<keyword evidence="3" id="KW-1185">Reference proteome</keyword>
<sequence length="121" mass="12942">MVGDAAASCPATAAVKEAANGQVVEEATTEGKPNHLHPATMDDESSTSGGDVVALNGKRQRDEACVSMPGDEREEKRVKKTDEPAAPSGRLLARRAGFVAHLTIRVPEYKHRHICFDCEST</sequence>
<gene>
    <name evidence="2" type="ORF">PVAP13_9NG761600</name>
</gene>